<reference evidence="2" key="1">
    <citation type="submission" date="2022-11" db="UniProtKB">
        <authorList>
            <consortium name="WormBaseParasite"/>
        </authorList>
    </citation>
    <scope>IDENTIFICATION</scope>
</reference>
<evidence type="ECO:0000313" key="1">
    <source>
        <dbReference type="Proteomes" id="UP000887574"/>
    </source>
</evidence>
<dbReference type="AlphaFoldDB" id="A0A915DUE6"/>
<protein>
    <submittedName>
        <fullName evidence="2">Uncharacterized protein</fullName>
    </submittedName>
</protein>
<evidence type="ECO:0000313" key="2">
    <source>
        <dbReference type="WBParaSite" id="jg23058"/>
    </source>
</evidence>
<sequence length="87" mass="9996">MQLRKSVEQPIPFSQAEQRVELAGTLNGCEIYHIAETAVIPFKKTTLHLNERQVWFNRHFVEMIQLVLANGGFYSPRVLIFLIHSSG</sequence>
<dbReference type="Proteomes" id="UP000887574">
    <property type="component" value="Unplaced"/>
</dbReference>
<accession>A0A915DUE6</accession>
<dbReference type="WBParaSite" id="jg23058">
    <property type="protein sequence ID" value="jg23058"/>
    <property type="gene ID" value="jg23058"/>
</dbReference>
<organism evidence="1 2">
    <name type="scientific">Ditylenchus dipsaci</name>
    <dbReference type="NCBI Taxonomy" id="166011"/>
    <lineage>
        <taxon>Eukaryota</taxon>
        <taxon>Metazoa</taxon>
        <taxon>Ecdysozoa</taxon>
        <taxon>Nematoda</taxon>
        <taxon>Chromadorea</taxon>
        <taxon>Rhabditida</taxon>
        <taxon>Tylenchina</taxon>
        <taxon>Tylenchomorpha</taxon>
        <taxon>Sphaerularioidea</taxon>
        <taxon>Anguinidae</taxon>
        <taxon>Anguininae</taxon>
        <taxon>Ditylenchus</taxon>
    </lineage>
</organism>
<name>A0A915DUE6_9BILA</name>
<keyword evidence="1" id="KW-1185">Reference proteome</keyword>
<proteinExistence type="predicted"/>